<dbReference type="Proteomes" id="UP001597393">
    <property type="component" value="Unassembled WGS sequence"/>
</dbReference>
<keyword evidence="8 14" id="KW-0227">DNA damage</keyword>
<evidence type="ECO:0000256" key="14">
    <source>
        <dbReference type="RuleBase" id="RU365096"/>
    </source>
</evidence>
<evidence type="ECO:0000256" key="6">
    <source>
        <dbReference type="ARBA" id="ARBA00022485"/>
    </source>
</evidence>
<comment type="function">
    <text evidence="2">Adenine glycosylase active on G-A mispairs. MutY also corrects error-prone DNA synthesis past GO lesions which are due to the oxidatively damaged form of guanine: 7,8-dihydro-8-oxoguanine (8-oxo-dGTP).</text>
</comment>
<dbReference type="InterPro" id="IPR015797">
    <property type="entry name" value="NUDIX_hydrolase-like_dom_sf"/>
</dbReference>
<name>A0ABW5NGP9_9SPHI</name>
<comment type="similarity">
    <text evidence="3 14">Belongs to the Nth/MutY family.</text>
</comment>
<keyword evidence="6" id="KW-0004">4Fe-4S</keyword>
<keyword evidence="9 16" id="KW-0378">Hydrolase</keyword>
<dbReference type="InterPro" id="IPR005760">
    <property type="entry name" value="A/G_AdeGlyc_MutY"/>
</dbReference>
<dbReference type="InterPro" id="IPR029119">
    <property type="entry name" value="MutY_C"/>
</dbReference>
<organism evidence="16 17">
    <name type="scientific">Sphingobacterium corticis</name>
    <dbReference type="NCBI Taxonomy" id="1812823"/>
    <lineage>
        <taxon>Bacteria</taxon>
        <taxon>Pseudomonadati</taxon>
        <taxon>Bacteroidota</taxon>
        <taxon>Sphingobacteriia</taxon>
        <taxon>Sphingobacteriales</taxon>
        <taxon>Sphingobacteriaceae</taxon>
        <taxon>Sphingobacterium</taxon>
    </lineage>
</organism>
<evidence type="ECO:0000256" key="4">
    <source>
        <dbReference type="ARBA" id="ARBA00012045"/>
    </source>
</evidence>
<comment type="cofactor">
    <cofactor evidence="14">
        <name>[4Fe-4S] cluster</name>
        <dbReference type="ChEBI" id="CHEBI:49883"/>
    </cofactor>
    <text evidence="14">Binds 1 [4Fe-4S] cluster.</text>
</comment>
<dbReference type="PANTHER" id="PTHR42944:SF1">
    <property type="entry name" value="ADENINE DNA GLYCOSYLASE"/>
    <property type="match status" value="1"/>
</dbReference>
<feature type="domain" description="HhH-GPD" evidence="15">
    <location>
        <begin position="43"/>
        <end position="194"/>
    </location>
</feature>
<dbReference type="SUPFAM" id="SSF48150">
    <property type="entry name" value="DNA-glycosylase"/>
    <property type="match status" value="1"/>
</dbReference>
<dbReference type="Gene3D" id="1.10.340.30">
    <property type="entry name" value="Hypothetical protein, domain 2"/>
    <property type="match status" value="1"/>
</dbReference>
<evidence type="ECO:0000256" key="10">
    <source>
        <dbReference type="ARBA" id="ARBA00023004"/>
    </source>
</evidence>
<dbReference type="GO" id="GO:0000701">
    <property type="term" value="F:purine-specific mismatch base pair DNA N-glycosylase activity"/>
    <property type="evidence" value="ECO:0007669"/>
    <property type="project" value="UniProtKB-EC"/>
</dbReference>
<dbReference type="SMART" id="SM00478">
    <property type="entry name" value="ENDO3c"/>
    <property type="match status" value="1"/>
</dbReference>
<evidence type="ECO:0000256" key="8">
    <source>
        <dbReference type="ARBA" id="ARBA00022763"/>
    </source>
</evidence>
<evidence type="ECO:0000256" key="11">
    <source>
        <dbReference type="ARBA" id="ARBA00023014"/>
    </source>
</evidence>
<dbReference type="EMBL" id="JBHUMA010000004">
    <property type="protein sequence ID" value="MFD2598010.1"/>
    <property type="molecule type" value="Genomic_DNA"/>
</dbReference>
<evidence type="ECO:0000256" key="3">
    <source>
        <dbReference type="ARBA" id="ARBA00008343"/>
    </source>
</evidence>
<gene>
    <name evidence="16" type="primary">mutY</name>
    <name evidence="16" type="ORF">ACFSQ3_03515</name>
</gene>
<evidence type="ECO:0000256" key="9">
    <source>
        <dbReference type="ARBA" id="ARBA00022801"/>
    </source>
</evidence>
<evidence type="ECO:0000313" key="16">
    <source>
        <dbReference type="EMBL" id="MFD2598010.1"/>
    </source>
</evidence>
<evidence type="ECO:0000256" key="7">
    <source>
        <dbReference type="ARBA" id="ARBA00022723"/>
    </source>
</evidence>
<sequence length="358" mass="41147">MEFSTFVRMSFSAKLIGWYLDHGRELPWRQTQDPYVIWLSEIILQQTRVEQGMPYFQSFVTTLPTIEDFAKAEEDVILRLWQGLGYYSRARNMHKAAKMVMSAFEGSFPTRYEDVIQLPGVGPYTASAISSFSSNEARAVVDGNVYRVLARVFGIDTDTNSSAGKKIFQQLADELIDQKEPGLYNQAIMDFGALICKPKQPLCPTCIFEDTCVAKATNQIDTLPKKIKSRKSRNRYFHYFILRKGNEIMLSKRAEGDIWANLHEFPLIETDEPADAEQIRLHPSFVAHFGDAHPQPISTPIKQVLSHQNIFAQFYQMPENLEVRSKKSSWFYTFSENLDTLAMHKLIFSFLSRDHIAK</sequence>
<dbReference type="Gene3D" id="1.10.1670.10">
    <property type="entry name" value="Helix-hairpin-Helix base-excision DNA repair enzymes (C-terminal)"/>
    <property type="match status" value="1"/>
</dbReference>
<protein>
    <recommendedName>
        <fullName evidence="5 14">Adenine DNA glycosylase</fullName>
        <ecNumber evidence="4 14">3.2.2.31</ecNumber>
    </recommendedName>
</protein>
<dbReference type="Pfam" id="PF00730">
    <property type="entry name" value="HhH-GPD"/>
    <property type="match status" value="1"/>
</dbReference>
<dbReference type="NCBIfam" id="TIGR01084">
    <property type="entry name" value="mutY"/>
    <property type="match status" value="1"/>
</dbReference>
<comment type="catalytic activity">
    <reaction evidence="1 14">
        <text>Hydrolyzes free adenine bases from 7,8-dihydro-8-oxoguanine:adenine mismatched double-stranded DNA, leaving an apurinic site.</text>
        <dbReference type="EC" id="3.2.2.31"/>
    </reaction>
</comment>
<evidence type="ECO:0000256" key="5">
    <source>
        <dbReference type="ARBA" id="ARBA00022023"/>
    </source>
</evidence>
<dbReference type="InterPro" id="IPR023170">
    <property type="entry name" value="HhH_base_excis_C"/>
</dbReference>
<dbReference type="Pfam" id="PF14815">
    <property type="entry name" value="NUDIX_4"/>
    <property type="match status" value="1"/>
</dbReference>
<comment type="caution">
    <text evidence="16">The sequence shown here is derived from an EMBL/GenBank/DDBJ whole genome shotgun (WGS) entry which is preliminary data.</text>
</comment>
<evidence type="ECO:0000256" key="13">
    <source>
        <dbReference type="ARBA" id="ARBA00023295"/>
    </source>
</evidence>
<accession>A0ABW5NGP9</accession>
<keyword evidence="10 14" id="KW-0408">Iron</keyword>
<dbReference type="SUPFAM" id="SSF55811">
    <property type="entry name" value="Nudix"/>
    <property type="match status" value="1"/>
</dbReference>
<keyword evidence="13 14" id="KW-0326">Glycosidase</keyword>
<evidence type="ECO:0000256" key="12">
    <source>
        <dbReference type="ARBA" id="ARBA00023204"/>
    </source>
</evidence>
<dbReference type="InterPro" id="IPR003265">
    <property type="entry name" value="HhH-GPD_domain"/>
</dbReference>
<dbReference type="Gene3D" id="3.90.79.10">
    <property type="entry name" value="Nucleoside Triphosphate Pyrophosphohydrolase"/>
    <property type="match status" value="1"/>
</dbReference>
<dbReference type="InterPro" id="IPR011257">
    <property type="entry name" value="DNA_glycosylase"/>
</dbReference>
<keyword evidence="17" id="KW-1185">Reference proteome</keyword>
<dbReference type="Pfam" id="PF00633">
    <property type="entry name" value="HHH"/>
    <property type="match status" value="1"/>
</dbReference>
<dbReference type="CDD" id="cd00056">
    <property type="entry name" value="ENDO3c"/>
    <property type="match status" value="1"/>
</dbReference>
<evidence type="ECO:0000256" key="1">
    <source>
        <dbReference type="ARBA" id="ARBA00000843"/>
    </source>
</evidence>
<evidence type="ECO:0000259" key="15">
    <source>
        <dbReference type="SMART" id="SM00478"/>
    </source>
</evidence>
<dbReference type="EC" id="3.2.2.31" evidence="4 14"/>
<keyword evidence="12" id="KW-0234">DNA repair</keyword>
<dbReference type="CDD" id="cd03431">
    <property type="entry name" value="NUDIX_DNA_Glycosylase_C-MutY"/>
    <property type="match status" value="1"/>
</dbReference>
<evidence type="ECO:0000313" key="17">
    <source>
        <dbReference type="Proteomes" id="UP001597393"/>
    </source>
</evidence>
<evidence type="ECO:0000256" key="2">
    <source>
        <dbReference type="ARBA" id="ARBA00002933"/>
    </source>
</evidence>
<keyword evidence="7" id="KW-0479">Metal-binding</keyword>
<dbReference type="InterPro" id="IPR000445">
    <property type="entry name" value="HhH_motif"/>
</dbReference>
<dbReference type="PANTHER" id="PTHR42944">
    <property type="entry name" value="ADENINE DNA GLYCOSYLASE"/>
    <property type="match status" value="1"/>
</dbReference>
<keyword evidence="11" id="KW-0411">Iron-sulfur</keyword>
<reference evidence="17" key="1">
    <citation type="journal article" date="2019" name="Int. J. Syst. Evol. Microbiol.">
        <title>The Global Catalogue of Microorganisms (GCM) 10K type strain sequencing project: providing services to taxonomists for standard genome sequencing and annotation.</title>
        <authorList>
            <consortium name="The Broad Institute Genomics Platform"/>
            <consortium name="The Broad Institute Genome Sequencing Center for Infectious Disease"/>
            <person name="Wu L."/>
            <person name="Ma J."/>
        </authorList>
    </citation>
    <scope>NUCLEOTIDE SEQUENCE [LARGE SCALE GENOMIC DNA]</scope>
    <source>
        <strain evidence="17">KCTC 42248</strain>
    </source>
</reference>
<dbReference type="InterPro" id="IPR044298">
    <property type="entry name" value="MIG/MutY"/>
</dbReference>
<proteinExistence type="inferred from homology"/>